<evidence type="ECO:0008006" key="3">
    <source>
        <dbReference type="Google" id="ProtNLM"/>
    </source>
</evidence>
<gene>
    <name evidence="1" type="ORF">A3A38_02570</name>
</gene>
<sequence>MRLLAWGGLAIALTLWGAFGFLLYNLSGERAELARARDAAREEGLRGESAARLRATIQDSEAERAALESVVRVPILEAVEAIESAGKKAGAAEVSIGNASPSAGMPAGVMAVSVVVNARGSFAALVRMLNVLETLPIPSTLEQFELEKVDSSWRLTARLRLIVASSTL</sequence>
<dbReference type="AlphaFoldDB" id="A0A1F6EGQ2"/>
<organism evidence="1 2">
    <name type="scientific">Candidatus Kaiserbacteria bacterium RIFCSPLOWO2_01_FULL_53_17</name>
    <dbReference type="NCBI Taxonomy" id="1798511"/>
    <lineage>
        <taxon>Bacteria</taxon>
        <taxon>Candidatus Kaiseribacteriota</taxon>
    </lineage>
</organism>
<protein>
    <recommendedName>
        <fullName evidence="3">Type 4a pilus biogenesis protein PilO</fullName>
    </recommendedName>
</protein>
<comment type="caution">
    <text evidence="1">The sequence shown here is derived from an EMBL/GenBank/DDBJ whole genome shotgun (WGS) entry which is preliminary data.</text>
</comment>
<name>A0A1F6EGQ2_9BACT</name>
<reference evidence="1 2" key="1">
    <citation type="journal article" date="2016" name="Nat. Commun.">
        <title>Thousands of microbial genomes shed light on interconnected biogeochemical processes in an aquifer system.</title>
        <authorList>
            <person name="Anantharaman K."/>
            <person name="Brown C.T."/>
            <person name="Hug L.A."/>
            <person name="Sharon I."/>
            <person name="Castelle C.J."/>
            <person name="Probst A.J."/>
            <person name="Thomas B.C."/>
            <person name="Singh A."/>
            <person name="Wilkins M.J."/>
            <person name="Karaoz U."/>
            <person name="Brodie E.L."/>
            <person name="Williams K.H."/>
            <person name="Hubbard S.S."/>
            <person name="Banfield J.F."/>
        </authorList>
    </citation>
    <scope>NUCLEOTIDE SEQUENCE [LARGE SCALE GENOMIC DNA]</scope>
</reference>
<accession>A0A1F6EGQ2</accession>
<dbReference type="Proteomes" id="UP000177306">
    <property type="component" value="Unassembled WGS sequence"/>
</dbReference>
<evidence type="ECO:0000313" key="1">
    <source>
        <dbReference type="EMBL" id="OGG72829.1"/>
    </source>
</evidence>
<proteinExistence type="predicted"/>
<dbReference type="EMBL" id="MFLY01000029">
    <property type="protein sequence ID" value="OGG72829.1"/>
    <property type="molecule type" value="Genomic_DNA"/>
</dbReference>
<evidence type="ECO:0000313" key="2">
    <source>
        <dbReference type="Proteomes" id="UP000177306"/>
    </source>
</evidence>